<keyword evidence="4" id="KW-0472">Membrane</keyword>
<dbReference type="InterPro" id="IPR031780">
    <property type="entry name" value="FAM65_N"/>
</dbReference>
<evidence type="ECO:0000259" key="5">
    <source>
        <dbReference type="Pfam" id="PF15903"/>
    </source>
</evidence>
<evidence type="ECO:0000313" key="6">
    <source>
        <dbReference type="EMBL" id="RWS27301.1"/>
    </source>
</evidence>
<feature type="compositionally biased region" description="Low complexity" evidence="3">
    <location>
        <begin position="319"/>
        <end position="329"/>
    </location>
</feature>
<keyword evidence="7" id="KW-1185">Reference proteome</keyword>
<keyword evidence="4" id="KW-1133">Transmembrane helix</keyword>
<feature type="compositionally biased region" description="Low complexity" evidence="3">
    <location>
        <begin position="573"/>
        <end position="586"/>
    </location>
</feature>
<evidence type="ECO:0000256" key="3">
    <source>
        <dbReference type="SAM" id="MobiDB-lite"/>
    </source>
</evidence>
<accession>A0A443SIE7</accession>
<sequence>MLIVFFVEYVLQQHKAAERYLKRLEFQLAKVEELKDQYELHLKMRDGVRSMAYAYVLSPGKERDSALSSVRTGFKECTDTLCAIETEFESVMGTLMLQMKGIQGFARLCPGDVFEVTIKHGDNQKWKTKGRILKNGNQTWDSQQVLFKAHIGDVLAIKAVEVRGLGKNVTLGHKFCETKDLFSAHPQLMTINLNAIGTLKLNLVVTWNPLHCAGDIGSHKSYHSTSSSSLLSIGSSRSLPTILSSSPGVWKRRFVGTLPPPRIAEVLDDEYYHRISESPKKGSAGATPTSTSTSTSSGSTGSSLHLTGTSGFGSGSGSGSSSSYCESTSVPNSALTSPDTENAPVLQKNKHLSASTTNICPKHGDKRWKLSDGNEVVVEVTVHQSAASNGNDENCNNTDVVKSPQKSLNEDYQYSAEFYEGLRRNEGKNGLLSAESTANLYFNINDTLINLMTSLEDIQGQYSELHVLQQQVLELYRVLKQVNKLRCLCFERSNLNLKTHIRRNSASSDISVSVESALECFDFLNNAITDSDPDSSPEHEKYSRSLKRNTDLINNSKFASINRRRLNERTHHSNGNISSNGSTPSPVVSPQPLTTGSEQLDIALMSHLTYCQRLLENLGSFGPLRRRELKSLDKLQVQASAIKMLEKLCFNLCEYLQKRQETNDEKTSLILEEEYNRKQDKELSFLKADQRIRKLWDTVCYQNSSVNGDEIGSTLIYVTSGQFAQSLETYMKAFLTPHNNSSLSSSVFSKVAKLITSRLIDASKFETDCVVTLFQVAIYFSQENSSLDHLFKSFAEEVSLFDSLQSGDAIEVKQSLNKFKKTLPPKEPLFIIALLLLNSDSLIARIAETFFLESNKNKSMRSGVCGLCFMMSVLIVLFLQLVSHFVEGLEADLPSLRQASCIVLMLLAASEVMDELVYISYADTSAAVREQAKSTLFAFGDTGRKLYEESQLFAHGFQGLSVK</sequence>
<gene>
    <name evidence="6" type="ORF">B4U80_00108</name>
</gene>
<dbReference type="EMBL" id="NCKV01002118">
    <property type="protein sequence ID" value="RWS27301.1"/>
    <property type="molecule type" value="Genomic_DNA"/>
</dbReference>
<feature type="region of interest" description="Disordered" evidence="3">
    <location>
        <begin position="563"/>
        <end position="594"/>
    </location>
</feature>
<comment type="similarity">
    <text evidence="1">Belongs to the RIPOR family.</text>
</comment>
<evidence type="ECO:0000256" key="4">
    <source>
        <dbReference type="SAM" id="Phobius"/>
    </source>
</evidence>
<dbReference type="Proteomes" id="UP000288716">
    <property type="component" value="Unassembled WGS sequence"/>
</dbReference>
<organism evidence="6 7">
    <name type="scientific">Leptotrombidium deliense</name>
    <dbReference type="NCBI Taxonomy" id="299467"/>
    <lineage>
        <taxon>Eukaryota</taxon>
        <taxon>Metazoa</taxon>
        <taxon>Ecdysozoa</taxon>
        <taxon>Arthropoda</taxon>
        <taxon>Chelicerata</taxon>
        <taxon>Arachnida</taxon>
        <taxon>Acari</taxon>
        <taxon>Acariformes</taxon>
        <taxon>Trombidiformes</taxon>
        <taxon>Prostigmata</taxon>
        <taxon>Anystina</taxon>
        <taxon>Parasitengona</taxon>
        <taxon>Trombiculoidea</taxon>
        <taxon>Trombiculidae</taxon>
        <taxon>Leptotrombidium</taxon>
    </lineage>
</organism>
<dbReference type="PANTHER" id="PTHR15829">
    <property type="entry name" value="PROTEIN KINASE PKN/PRK1, EFFECTOR"/>
    <property type="match status" value="1"/>
</dbReference>
<dbReference type="PANTHER" id="PTHR15829:SF13">
    <property type="entry name" value="FAM65 N-TERMINAL DOMAIN-CONTAINING PROTEIN"/>
    <property type="match status" value="1"/>
</dbReference>
<dbReference type="VEuPathDB" id="VectorBase:LDEU004740"/>
<keyword evidence="4" id="KW-0812">Transmembrane</keyword>
<dbReference type="STRING" id="299467.A0A443SIE7"/>
<dbReference type="OrthoDB" id="9999654at2759"/>
<evidence type="ECO:0000313" key="7">
    <source>
        <dbReference type="Proteomes" id="UP000288716"/>
    </source>
</evidence>
<feature type="compositionally biased region" description="Low complexity" evidence="3">
    <location>
        <begin position="282"/>
        <end position="309"/>
    </location>
</feature>
<feature type="transmembrane region" description="Helical" evidence="4">
    <location>
        <begin position="864"/>
        <end position="882"/>
    </location>
</feature>
<dbReference type="AlphaFoldDB" id="A0A443SIE7"/>
<evidence type="ECO:0000256" key="2">
    <source>
        <dbReference type="SAM" id="Coils"/>
    </source>
</evidence>
<evidence type="ECO:0000256" key="1">
    <source>
        <dbReference type="ARBA" id="ARBA00005744"/>
    </source>
</evidence>
<keyword evidence="2" id="KW-0175">Coiled coil</keyword>
<dbReference type="InterPro" id="IPR026136">
    <property type="entry name" value="RIPOR3"/>
</dbReference>
<feature type="region of interest" description="Disordered" evidence="3">
    <location>
        <begin position="277"/>
        <end position="358"/>
    </location>
</feature>
<name>A0A443SIE7_9ACAR</name>
<feature type="coiled-coil region" evidence="2">
    <location>
        <begin position="14"/>
        <end position="41"/>
    </location>
</feature>
<feature type="domain" description="FAM65 N-terminal" evidence="5">
    <location>
        <begin position="9"/>
        <end position="224"/>
    </location>
</feature>
<reference evidence="6 7" key="1">
    <citation type="journal article" date="2018" name="Gigascience">
        <title>Genomes of trombidid mites reveal novel predicted allergens and laterally-transferred genes associated with secondary metabolism.</title>
        <authorList>
            <person name="Dong X."/>
            <person name="Chaisiri K."/>
            <person name="Xia D."/>
            <person name="Armstrong S.D."/>
            <person name="Fang Y."/>
            <person name="Donnelly M.J."/>
            <person name="Kadowaki T."/>
            <person name="McGarry J.W."/>
            <person name="Darby A.C."/>
            <person name="Makepeace B.L."/>
        </authorList>
    </citation>
    <scope>NUCLEOTIDE SEQUENCE [LARGE SCALE GENOMIC DNA]</scope>
    <source>
        <strain evidence="6">UoL-UT</strain>
    </source>
</reference>
<feature type="compositionally biased region" description="Polar residues" evidence="3">
    <location>
        <begin position="330"/>
        <end position="340"/>
    </location>
</feature>
<dbReference type="Pfam" id="PF15903">
    <property type="entry name" value="PL48"/>
    <property type="match status" value="1"/>
</dbReference>
<protein>
    <submittedName>
        <fullName evidence="6">Protein FAM65B-like protein</fullName>
    </submittedName>
</protein>
<comment type="caution">
    <text evidence="6">The sequence shown here is derived from an EMBL/GenBank/DDBJ whole genome shotgun (WGS) entry which is preliminary data.</text>
</comment>
<feature type="transmembrane region" description="Helical" evidence="4">
    <location>
        <begin position="829"/>
        <end position="852"/>
    </location>
</feature>
<proteinExistence type="inferred from homology"/>